<organism evidence="2 3">
    <name type="scientific">Sphaerosporella brunnea</name>
    <dbReference type="NCBI Taxonomy" id="1250544"/>
    <lineage>
        <taxon>Eukaryota</taxon>
        <taxon>Fungi</taxon>
        <taxon>Dikarya</taxon>
        <taxon>Ascomycota</taxon>
        <taxon>Pezizomycotina</taxon>
        <taxon>Pezizomycetes</taxon>
        <taxon>Pezizales</taxon>
        <taxon>Pyronemataceae</taxon>
        <taxon>Sphaerosporella</taxon>
    </lineage>
</organism>
<dbReference type="InParanoid" id="A0A5J5F0X1"/>
<dbReference type="AlphaFoldDB" id="A0A5J5F0X1"/>
<evidence type="ECO:0000313" key="2">
    <source>
        <dbReference type="EMBL" id="KAA8909094.1"/>
    </source>
</evidence>
<feature type="compositionally biased region" description="Polar residues" evidence="1">
    <location>
        <begin position="156"/>
        <end position="165"/>
    </location>
</feature>
<dbReference type="EMBL" id="VXIS01000061">
    <property type="protein sequence ID" value="KAA8909094.1"/>
    <property type="molecule type" value="Genomic_DNA"/>
</dbReference>
<keyword evidence="3" id="KW-1185">Reference proteome</keyword>
<dbReference type="Proteomes" id="UP000326924">
    <property type="component" value="Unassembled WGS sequence"/>
</dbReference>
<feature type="region of interest" description="Disordered" evidence="1">
    <location>
        <begin position="137"/>
        <end position="165"/>
    </location>
</feature>
<evidence type="ECO:0000313" key="3">
    <source>
        <dbReference type="Proteomes" id="UP000326924"/>
    </source>
</evidence>
<protein>
    <submittedName>
        <fullName evidence="2">Uncharacterized protein</fullName>
    </submittedName>
</protein>
<comment type="caution">
    <text evidence="2">The sequence shown here is derived from an EMBL/GenBank/DDBJ whole genome shotgun (WGS) entry which is preliminary data.</text>
</comment>
<accession>A0A5J5F0X1</accession>
<evidence type="ECO:0000256" key="1">
    <source>
        <dbReference type="SAM" id="MobiDB-lite"/>
    </source>
</evidence>
<reference evidence="2 3" key="1">
    <citation type="submission" date="2019-09" db="EMBL/GenBank/DDBJ databases">
        <title>Draft genome of the ectomycorrhizal ascomycete Sphaerosporella brunnea.</title>
        <authorList>
            <consortium name="DOE Joint Genome Institute"/>
            <person name="Benucci G.M."/>
            <person name="Marozzi G."/>
            <person name="Antonielli L."/>
            <person name="Sanchez S."/>
            <person name="Marco P."/>
            <person name="Wang X."/>
            <person name="Falini L.B."/>
            <person name="Barry K."/>
            <person name="Haridas S."/>
            <person name="Lipzen A."/>
            <person name="Labutti K."/>
            <person name="Grigoriev I.V."/>
            <person name="Murat C."/>
            <person name="Martin F."/>
            <person name="Albertini E."/>
            <person name="Donnini D."/>
            <person name="Bonito G."/>
        </authorList>
    </citation>
    <scope>NUCLEOTIDE SEQUENCE [LARGE SCALE GENOMIC DNA]</scope>
    <source>
        <strain evidence="2 3">Sb_GMNB300</strain>
    </source>
</reference>
<sequence>MKKLLQPPNNVPKSCNFSYARAHLLRRRCIAKGCSGSLLLGGQGRQFFATALLVEGEGFKKPFPLRWGLIRPSQLSRVRQDYRGRYNGATVGAVGEGIVAQEGGHEDSRSCREVRPFLQRRVCTFQAELHSITSVRNKHCTNPPRAPSAGSRNLPVANSQSPAGYSQRSSCELSYMMYLCRFCTPDSRERLFFSKPASSLDTHRELCCSISRPCTVYHTL</sequence>
<gene>
    <name evidence="2" type="ORF">FN846DRAFT_633543</name>
</gene>
<proteinExistence type="predicted"/>
<name>A0A5J5F0X1_9PEZI</name>